<keyword evidence="3" id="KW-0067">ATP-binding</keyword>
<dbReference type="Proteomes" id="UP000481327">
    <property type="component" value="Unassembled WGS sequence"/>
</dbReference>
<proteinExistence type="predicted"/>
<reference evidence="5 6" key="1">
    <citation type="submission" date="2019-09" db="EMBL/GenBank/DDBJ databases">
        <title>Polymorphobacter sp. isolated from a lake in China.</title>
        <authorList>
            <person name="Liu Z."/>
        </authorList>
    </citation>
    <scope>NUCLEOTIDE SEQUENCE [LARGE SCALE GENOMIC DNA]</scope>
    <source>
        <strain evidence="5 6">D40P</strain>
    </source>
</reference>
<dbReference type="PANTHER" id="PTHR43309:SF3">
    <property type="entry name" value="5-OXOPROLINASE SUBUNIT C"/>
    <property type="match status" value="1"/>
</dbReference>
<dbReference type="InterPro" id="IPR052708">
    <property type="entry name" value="PxpC"/>
</dbReference>
<dbReference type="Pfam" id="PF02626">
    <property type="entry name" value="CT_A_B"/>
    <property type="match status" value="1"/>
</dbReference>
<dbReference type="EMBL" id="WIOL01000002">
    <property type="protein sequence ID" value="MQT16875.1"/>
    <property type="molecule type" value="Genomic_DNA"/>
</dbReference>
<comment type="caution">
    <text evidence="5">The sequence shown here is derived from an EMBL/GenBank/DDBJ whole genome shotgun (WGS) entry which is preliminary data.</text>
</comment>
<dbReference type="PANTHER" id="PTHR43309">
    <property type="entry name" value="5-OXOPROLINASE SUBUNIT C"/>
    <property type="match status" value="1"/>
</dbReference>
<dbReference type="GO" id="GO:0016787">
    <property type="term" value="F:hydrolase activity"/>
    <property type="evidence" value="ECO:0007669"/>
    <property type="project" value="UniProtKB-KW"/>
</dbReference>
<keyword evidence="6" id="KW-1185">Reference proteome</keyword>
<dbReference type="RefSeq" id="WP_152577324.1">
    <property type="nucleotide sequence ID" value="NZ_JAATJI010000001.1"/>
</dbReference>
<dbReference type="InterPro" id="IPR003778">
    <property type="entry name" value="CT_A_B"/>
</dbReference>
<name>A0A7C9GNM3_9SPHN</name>
<evidence type="ECO:0000313" key="5">
    <source>
        <dbReference type="EMBL" id="MQT16875.1"/>
    </source>
</evidence>
<evidence type="ECO:0000256" key="1">
    <source>
        <dbReference type="ARBA" id="ARBA00022741"/>
    </source>
</evidence>
<evidence type="ECO:0000259" key="4">
    <source>
        <dbReference type="SMART" id="SM00797"/>
    </source>
</evidence>
<dbReference type="SMART" id="SM00797">
    <property type="entry name" value="AHS2"/>
    <property type="match status" value="1"/>
</dbReference>
<organism evidence="5 6">
    <name type="scientific">Sandarakinorhabdus fusca</name>
    <dbReference type="NCBI Taxonomy" id="1439888"/>
    <lineage>
        <taxon>Bacteria</taxon>
        <taxon>Pseudomonadati</taxon>
        <taxon>Pseudomonadota</taxon>
        <taxon>Alphaproteobacteria</taxon>
        <taxon>Sphingomonadales</taxon>
        <taxon>Sphingosinicellaceae</taxon>
        <taxon>Sandarakinorhabdus</taxon>
    </lineage>
</organism>
<keyword evidence="1" id="KW-0547">Nucleotide-binding</keyword>
<dbReference type="AlphaFoldDB" id="A0A7C9GNM3"/>
<dbReference type="SUPFAM" id="SSF50891">
    <property type="entry name" value="Cyclophilin-like"/>
    <property type="match status" value="1"/>
</dbReference>
<protein>
    <submittedName>
        <fullName evidence="5">Allophanate hydrolase</fullName>
    </submittedName>
</protein>
<evidence type="ECO:0000313" key="6">
    <source>
        <dbReference type="Proteomes" id="UP000481327"/>
    </source>
</evidence>
<evidence type="ECO:0000256" key="3">
    <source>
        <dbReference type="ARBA" id="ARBA00022840"/>
    </source>
</evidence>
<evidence type="ECO:0000256" key="2">
    <source>
        <dbReference type="ARBA" id="ARBA00022801"/>
    </source>
</evidence>
<sequence length="331" mass="33437">MTSAVLLVEQAGPLTTIQDAGRFGHLRHGVSWSGPVEPLGFAAARTAIASRGAAIELSHGGIALRCVEGAVTFALAGGDFTATIDGAPLGGWTTGVLTAGARLVVRDGAAGNWATLALGGVPNCPAWLGSSATLALAGLGGGRLVVGDRLTVDADPIGDAVARPFAPPPAETGPIRVVLGPQLDAFAPETVAALTGADFTAAPAFDRMGMVLTGPPLVPLALTMLSSPTIRGAIQVNGAGTATILLADHQTTGGYPRIATVISADLPRAAQLRPGQPLRFVAISAAEAVAIARAAALRRTEWLKRVATADTLLDRLLAANLIDGVVDAREE</sequence>
<feature type="domain" description="Carboxyltransferase" evidence="4">
    <location>
        <begin position="27"/>
        <end position="300"/>
    </location>
</feature>
<dbReference type="GO" id="GO:0005524">
    <property type="term" value="F:ATP binding"/>
    <property type="evidence" value="ECO:0007669"/>
    <property type="project" value="UniProtKB-KW"/>
</dbReference>
<accession>A0A7C9GNM3</accession>
<dbReference type="OrthoDB" id="9768696at2"/>
<keyword evidence="2 5" id="KW-0378">Hydrolase</keyword>
<dbReference type="InterPro" id="IPR029000">
    <property type="entry name" value="Cyclophilin-like_dom_sf"/>
</dbReference>
<dbReference type="Gene3D" id="2.40.100.10">
    <property type="entry name" value="Cyclophilin-like"/>
    <property type="match status" value="1"/>
</dbReference>
<gene>
    <name evidence="5" type="ORF">F3168_06350</name>
</gene>